<dbReference type="InterPro" id="IPR007630">
    <property type="entry name" value="RNA_pol_sigma70_r4"/>
</dbReference>
<dbReference type="EMBL" id="AP019791">
    <property type="protein sequence ID" value="BBL81163.1"/>
    <property type="molecule type" value="Genomic_DNA"/>
</dbReference>
<dbReference type="Gene3D" id="1.20.120.1810">
    <property type="match status" value="1"/>
</dbReference>
<gene>
    <name evidence="8" type="ORF">RxyAA322_30170</name>
</gene>
<dbReference type="PANTHER" id="PTHR30603">
    <property type="entry name" value="RNA POLYMERASE SIGMA FACTOR RPO"/>
    <property type="match status" value="1"/>
</dbReference>
<name>A0A510HQ54_9ACTN</name>
<dbReference type="SUPFAM" id="SSF88659">
    <property type="entry name" value="Sigma3 and sigma4 domains of RNA polymerase sigma factors"/>
    <property type="match status" value="2"/>
</dbReference>
<dbReference type="PRINTS" id="PR00046">
    <property type="entry name" value="SIGMA70FCT"/>
</dbReference>
<dbReference type="GO" id="GO:0006352">
    <property type="term" value="P:DNA-templated transcription initiation"/>
    <property type="evidence" value="ECO:0007669"/>
    <property type="project" value="InterPro"/>
</dbReference>
<dbReference type="InterPro" id="IPR013325">
    <property type="entry name" value="RNA_pol_sigma_r2"/>
</dbReference>
<keyword evidence="9" id="KW-1185">Reference proteome</keyword>
<proteinExistence type="predicted"/>
<evidence type="ECO:0000256" key="1">
    <source>
        <dbReference type="ARBA" id="ARBA00023015"/>
    </source>
</evidence>
<dbReference type="GO" id="GO:0003677">
    <property type="term" value="F:DNA binding"/>
    <property type="evidence" value="ECO:0007669"/>
    <property type="project" value="UniProtKB-KW"/>
</dbReference>
<dbReference type="InterPro" id="IPR007627">
    <property type="entry name" value="RNA_pol_sigma70_r2"/>
</dbReference>
<evidence type="ECO:0000259" key="6">
    <source>
        <dbReference type="Pfam" id="PF04542"/>
    </source>
</evidence>
<dbReference type="InterPro" id="IPR000943">
    <property type="entry name" value="RNA_pol_sigma70"/>
</dbReference>
<evidence type="ECO:0000256" key="3">
    <source>
        <dbReference type="ARBA" id="ARBA00023125"/>
    </source>
</evidence>
<dbReference type="AlphaFoldDB" id="A0A510HQ54"/>
<sequence length="255" mass="28662">MDERLEQALLARAASGDREARRRAIESHLGLAAALARRYARRWGVPFEDLFQEGALALVHAVDHYDPSRGMRFSTYATWWVKQAIRRAAMAYARPMRVPERTWKLSERLAEAEEELRAELGREIEERDLRSGLGWSEAELAEVRRALGPVVSLESPVGEEGEDVLGDLVADEGAEDPAELAARDDARRRLAHALSALPRRERTVLAGRYGLTGEPRSFVDLGRELGVSRERARQLERAAAERLREHGRRLGLAPS</sequence>
<dbReference type="Pfam" id="PF04539">
    <property type="entry name" value="Sigma70_r3"/>
    <property type="match status" value="1"/>
</dbReference>
<keyword evidence="1" id="KW-0805">Transcription regulation</keyword>
<organism evidence="8 9">
    <name type="scientific">Rubrobacter xylanophilus</name>
    <dbReference type="NCBI Taxonomy" id="49319"/>
    <lineage>
        <taxon>Bacteria</taxon>
        <taxon>Bacillati</taxon>
        <taxon>Actinomycetota</taxon>
        <taxon>Rubrobacteria</taxon>
        <taxon>Rubrobacterales</taxon>
        <taxon>Rubrobacteraceae</taxon>
        <taxon>Rubrobacter</taxon>
    </lineage>
</organism>
<dbReference type="InterPro" id="IPR013324">
    <property type="entry name" value="RNA_pol_sigma_r3/r4-like"/>
</dbReference>
<dbReference type="Gene3D" id="1.10.10.10">
    <property type="entry name" value="Winged helix-like DNA-binding domain superfamily/Winged helix DNA-binding domain"/>
    <property type="match status" value="2"/>
</dbReference>
<evidence type="ECO:0000259" key="5">
    <source>
        <dbReference type="Pfam" id="PF04539"/>
    </source>
</evidence>
<feature type="domain" description="RNA polymerase sigma-70 region 2" evidence="6">
    <location>
        <begin position="25"/>
        <end position="88"/>
    </location>
</feature>
<evidence type="ECO:0008006" key="10">
    <source>
        <dbReference type="Google" id="ProtNLM"/>
    </source>
</evidence>
<dbReference type="Pfam" id="PF04542">
    <property type="entry name" value="Sigma70_r2"/>
    <property type="match status" value="1"/>
</dbReference>
<feature type="domain" description="RNA polymerase sigma-70 region 4" evidence="7">
    <location>
        <begin position="193"/>
        <end position="245"/>
    </location>
</feature>
<protein>
    <recommendedName>
        <fullName evidence="10">Sigma-70 family RNA polymerase sigma factor</fullName>
    </recommendedName>
</protein>
<feature type="domain" description="RNA polymerase sigma-70 region 3" evidence="5">
    <location>
        <begin position="107"/>
        <end position="179"/>
    </location>
</feature>
<dbReference type="Proteomes" id="UP000318065">
    <property type="component" value="Chromosome"/>
</dbReference>
<dbReference type="Pfam" id="PF04545">
    <property type="entry name" value="Sigma70_r4"/>
    <property type="match status" value="1"/>
</dbReference>
<dbReference type="InterPro" id="IPR014284">
    <property type="entry name" value="RNA_pol_sigma-70_dom"/>
</dbReference>
<dbReference type="InterPro" id="IPR050239">
    <property type="entry name" value="Sigma-70_RNA_pol_init_factors"/>
</dbReference>
<dbReference type="CDD" id="cd06171">
    <property type="entry name" value="Sigma70_r4"/>
    <property type="match status" value="1"/>
</dbReference>
<evidence type="ECO:0000313" key="9">
    <source>
        <dbReference type="Proteomes" id="UP000318065"/>
    </source>
</evidence>
<dbReference type="NCBIfam" id="TIGR02937">
    <property type="entry name" value="sigma70-ECF"/>
    <property type="match status" value="1"/>
</dbReference>
<dbReference type="SUPFAM" id="SSF88946">
    <property type="entry name" value="Sigma2 domain of RNA polymerase sigma factors"/>
    <property type="match status" value="1"/>
</dbReference>
<keyword evidence="2" id="KW-0731">Sigma factor</keyword>
<evidence type="ECO:0000313" key="8">
    <source>
        <dbReference type="EMBL" id="BBL81163.1"/>
    </source>
</evidence>
<keyword evidence="4" id="KW-0804">Transcription</keyword>
<keyword evidence="3" id="KW-0238">DNA-binding</keyword>
<dbReference type="InterPro" id="IPR007624">
    <property type="entry name" value="RNA_pol_sigma70_r3"/>
</dbReference>
<accession>A0A510HQ54</accession>
<dbReference type="GO" id="GO:0016987">
    <property type="term" value="F:sigma factor activity"/>
    <property type="evidence" value="ECO:0007669"/>
    <property type="project" value="UniProtKB-KW"/>
</dbReference>
<evidence type="ECO:0000256" key="2">
    <source>
        <dbReference type="ARBA" id="ARBA00023082"/>
    </source>
</evidence>
<dbReference type="InterPro" id="IPR036388">
    <property type="entry name" value="WH-like_DNA-bd_sf"/>
</dbReference>
<reference evidence="8" key="1">
    <citation type="journal article" date="2019" name="Microbiol. Resour. Announc.">
        <title>Complete Genome Sequence of Rubrobacter xylanophilus Strain AA3-22, Isolated from Arima Onsen in Japan.</title>
        <authorList>
            <person name="Tomariguchi N."/>
            <person name="Miyazaki K."/>
        </authorList>
    </citation>
    <scope>NUCLEOTIDE SEQUENCE [LARGE SCALE GENOMIC DNA]</scope>
    <source>
        <strain evidence="8">AA3-22</strain>
    </source>
</reference>
<dbReference type="PANTHER" id="PTHR30603:SF47">
    <property type="entry name" value="RNA POLYMERASE SIGMA FACTOR SIGD, CHLOROPLASTIC"/>
    <property type="match status" value="1"/>
</dbReference>
<evidence type="ECO:0000256" key="4">
    <source>
        <dbReference type="ARBA" id="ARBA00023163"/>
    </source>
</evidence>
<evidence type="ECO:0000259" key="7">
    <source>
        <dbReference type="Pfam" id="PF04545"/>
    </source>
</evidence>
<dbReference type="RefSeq" id="WP_172620900.1">
    <property type="nucleotide sequence ID" value="NZ_AP019791.1"/>
</dbReference>